<dbReference type="PANTHER" id="PTHR35024:SF4">
    <property type="entry name" value="POLYMER-FORMING CYTOSKELETAL PROTEIN"/>
    <property type="match status" value="1"/>
</dbReference>
<evidence type="ECO:0008006" key="4">
    <source>
        <dbReference type="Google" id="ProtNLM"/>
    </source>
</evidence>
<dbReference type="Proteomes" id="UP000243739">
    <property type="component" value="Unassembled WGS sequence"/>
</dbReference>
<dbReference type="InterPro" id="IPR007607">
    <property type="entry name" value="BacA/B"/>
</dbReference>
<organism evidence="2 3">
    <name type="scientific">Vulcanibacillus modesticaldus</name>
    <dbReference type="NCBI Taxonomy" id="337097"/>
    <lineage>
        <taxon>Bacteria</taxon>
        <taxon>Bacillati</taxon>
        <taxon>Bacillota</taxon>
        <taxon>Bacilli</taxon>
        <taxon>Bacillales</taxon>
        <taxon>Bacillaceae</taxon>
        <taxon>Vulcanibacillus</taxon>
    </lineage>
</organism>
<dbReference type="PANTHER" id="PTHR35024">
    <property type="entry name" value="HYPOTHETICAL CYTOSOLIC PROTEIN"/>
    <property type="match status" value="1"/>
</dbReference>
<evidence type="ECO:0000313" key="2">
    <source>
        <dbReference type="EMBL" id="OEF99677.1"/>
    </source>
</evidence>
<accession>A0A1D2YVJ6</accession>
<evidence type="ECO:0000313" key="3">
    <source>
        <dbReference type="Proteomes" id="UP000243739"/>
    </source>
</evidence>
<gene>
    <name evidence="2" type="ORF">BHF71_07935</name>
</gene>
<dbReference type="RefSeq" id="WP_069656465.1">
    <property type="nucleotide sequence ID" value="NZ_MIJF01000016.1"/>
</dbReference>
<reference evidence="2 3" key="1">
    <citation type="submission" date="2016-09" db="EMBL/GenBank/DDBJ databases">
        <title>Draft genome sequence for the type strain of Vulcanibacillus modesticaldus BR, a strictly anaerobic, moderately thermophilic, and nitrate-reducing bacterium from deep sea-hydrothermal vents of the Mid-Atlantic Ridge.</title>
        <authorList>
            <person name="Abin C.A."/>
            <person name="Hollibaugh J.T."/>
        </authorList>
    </citation>
    <scope>NUCLEOTIDE SEQUENCE [LARGE SCALE GENOMIC DNA]</scope>
    <source>
        <strain evidence="2 3">BR</strain>
    </source>
</reference>
<dbReference type="AlphaFoldDB" id="A0A1D2YVJ6"/>
<proteinExistence type="inferred from homology"/>
<sequence length="127" mass="13700">MFSNKKNQKINEIDTVIGPGTNFEGNIEAIGIVRVDGSFSGDMTTQGDIIVGEQGQVKGNLKGRNMIIAGSSYAKLICEEKLEIKSSGKVIGDVEVGNIVIEEKAVFKGQCLMRYEEIDNSKGIGDE</sequence>
<dbReference type="OrthoDB" id="9789407at2"/>
<name>A0A1D2YVJ6_9BACI</name>
<dbReference type="STRING" id="337097.BHF71_07935"/>
<protein>
    <recommendedName>
        <fullName evidence="4">Cell shape determination protein CcmA</fullName>
    </recommendedName>
</protein>
<keyword evidence="3" id="KW-1185">Reference proteome</keyword>
<dbReference type="Pfam" id="PF04519">
    <property type="entry name" value="Bactofilin"/>
    <property type="match status" value="1"/>
</dbReference>
<dbReference type="EMBL" id="MIJF01000016">
    <property type="protein sequence ID" value="OEF99677.1"/>
    <property type="molecule type" value="Genomic_DNA"/>
</dbReference>
<comment type="caution">
    <text evidence="2">The sequence shown here is derived from an EMBL/GenBank/DDBJ whole genome shotgun (WGS) entry which is preliminary data.</text>
</comment>
<comment type="similarity">
    <text evidence="1">Belongs to the bactofilin family.</text>
</comment>
<evidence type="ECO:0000256" key="1">
    <source>
        <dbReference type="ARBA" id="ARBA00044755"/>
    </source>
</evidence>